<dbReference type="InterPro" id="IPR036291">
    <property type="entry name" value="NAD(P)-bd_dom_sf"/>
</dbReference>
<dbReference type="SUPFAM" id="SSF55347">
    <property type="entry name" value="Glyceraldehyde-3-phosphate dehydrogenase-like, C-terminal domain"/>
    <property type="match status" value="1"/>
</dbReference>
<dbReference type="SUPFAM" id="SSF51735">
    <property type="entry name" value="NAD(P)-binding Rossmann-fold domains"/>
    <property type="match status" value="1"/>
</dbReference>
<dbReference type="EMBL" id="RQTK01000255">
    <property type="protein sequence ID" value="RUS83168.1"/>
    <property type="molecule type" value="Genomic_DNA"/>
</dbReference>
<dbReference type="GO" id="GO:0016491">
    <property type="term" value="F:oxidoreductase activity"/>
    <property type="evidence" value="ECO:0007669"/>
    <property type="project" value="UniProtKB-KW"/>
</dbReference>
<dbReference type="Gene3D" id="3.30.360.10">
    <property type="entry name" value="Dihydrodipicolinate Reductase, domain 2"/>
    <property type="match status" value="1"/>
</dbReference>
<comment type="caution">
    <text evidence="6">The sequence shown here is derived from an EMBL/GenBank/DDBJ whole genome shotgun (WGS) entry which is preliminary data.</text>
</comment>
<dbReference type="PANTHER" id="PTHR43818:SF11">
    <property type="entry name" value="BCDNA.GH03377"/>
    <property type="match status" value="1"/>
</dbReference>
<dbReference type="STRING" id="188477.A0A3S0ZQ66"/>
<evidence type="ECO:0000313" key="7">
    <source>
        <dbReference type="Proteomes" id="UP000271974"/>
    </source>
</evidence>
<gene>
    <name evidence="6" type="ORF">EGW08_009068</name>
</gene>
<dbReference type="GO" id="GO:0000166">
    <property type="term" value="F:nucleotide binding"/>
    <property type="evidence" value="ECO:0007669"/>
    <property type="project" value="InterPro"/>
</dbReference>
<dbReference type="Proteomes" id="UP000271974">
    <property type="component" value="Unassembled WGS sequence"/>
</dbReference>
<evidence type="ECO:0000259" key="5">
    <source>
        <dbReference type="Pfam" id="PF22725"/>
    </source>
</evidence>
<keyword evidence="7" id="KW-1185">Reference proteome</keyword>
<dbReference type="PANTHER" id="PTHR43818">
    <property type="entry name" value="BCDNA.GH03377"/>
    <property type="match status" value="1"/>
</dbReference>
<dbReference type="AlphaFoldDB" id="A0A3S0ZQ66"/>
<reference evidence="6 7" key="1">
    <citation type="submission" date="2019-01" db="EMBL/GenBank/DDBJ databases">
        <title>A draft genome assembly of the solar-powered sea slug Elysia chlorotica.</title>
        <authorList>
            <person name="Cai H."/>
            <person name="Li Q."/>
            <person name="Fang X."/>
            <person name="Li J."/>
            <person name="Curtis N.E."/>
            <person name="Altenburger A."/>
            <person name="Shibata T."/>
            <person name="Feng M."/>
            <person name="Maeda T."/>
            <person name="Schwartz J.A."/>
            <person name="Shigenobu S."/>
            <person name="Lundholm N."/>
            <person name="Nishiyama T."/>
            <person name="Yang H."/>
            <person name="Hasebe M."/>
            <person name="Li S."/>
            <person name="Pierce S.K."/>
            <person name="Wang J."/>
        </authorList>
    </citation>
    <scope>NUCLEOTIDE SEQUENCE [LARGE SCALE GENOMIC DNA]</scope>
    <source>
        <strain evidence="6">EC2010</strain>
        <tissue evidence="6">Whole organism of an adult</tissue>
    </source>
</reference>
<comment type="similarity">
    <text evidence="1">Belongs to the Gfo/Idh/MocA family.</text>
</comment>
<dbReference type="Pfam" id="PF22725">
    <property type="entry name" value="GFO_IDH_MocA_C3"/>
    <property type="match status" value="1"/>
</dbReference>
<evidence type="ECO:0000256" key="3">
    <source>
        <dbReference type="SAM" id="MobiDB-lite"/>
    </source>
</evidence>
<protein>
    <submittedName>
        <fullName evidence="6">Uncharacterized protein</fullName>
    </submittedName>
</protein>
<dbReference type="Pfam" id="PF01408">
    <property type="entry name" value="GFO_IDH_MocA"/>
    <property type="match status" value="1"/>
</dbReference>
<feature type="domain" description="GFO/IDH/MocA-like oxidoreductase" evidence="5">
    <location>
        <begin position="175"/>
        <end position="283"/>
    </location>
</feature>
<feature type="region of interest" description="Disordered" evidence="3">
    <location>
        <begin position="316"/>
        <end position="353"/>
    </location>
</feature>
<evidence type="ECO:0000256" key="1">
    <source>
        <dbReference type="ARBA" id="ARBA00010928"/>
    </source>
</evidence>
<organism evidence="6 7">
    <name type="scientific">Elysia chlorotica</name>
    <name type="common">Eastern emerald elysia</name>
    <name type="synonym">Sea slug</name>
    <dbReference type="NCBI Taxonomy" id="188477"/>
    <lineage>
        <taxon>Eukaryota</taxon>
        <taxon>Metazoa</taxon>
        <taxon>Spiralia</taxon>
        <taxon>Lophotrochozoa</taxon>
        <taxon>Mollusca</taxon>
        <taxon>Gastropoda</taxon>
        <taxon>Heterobranchia</taxon>
        <taxon>Euthyneura</taxon>
        <taxon>Panpulmonata</taxon>
        <taxon>Sacoglossa</taxon>
        <taxon>Placobranchoidea</taxon>
        <taxon>Plakobranchidae</taxon>
        <taxon>Elysia</taxon>
    </lineage>
</organism>
<dbReference type="OrthoDB" id="446809at2759"/>
<proteinExistence type="inferred from homology"/>
<dbReference type="Gene3D" id="3.40.50.720">
    <property type="entry name" value="NAD(P)-binding Rossmann-like Domain"/>
    <property type="match status" value="1"/>
</dbReference>
<dbReference type="InterPro" id="IPR055170">
    <property type="entry name" value="GFO_IDH_MocA-like_dom"/>
</dbReference>
<sequence length="452" mass="49351">MRNMLPGVGVFGNTPAMRCYIPILKSCGLEVVALWARTTEEAKQMSEELDIPLFTTDVDKVLLDRRVDLVVISCSPHIQAHIAAKALGIGKHVLCSLPSGPRSRDTLPMVHASRYYPRLMSLMCNGLRFLPSVVKMRRLVQELGFVGTVTVCEVNVHYGSSGILGQKQLLKKAGSNASQSTTAYDWTCDEAMGGGVLNMYGGMVVDLLSHVTGLRATRVQGLVRTYVRQTERVSGIREITSDDFCCFQMELGMDGACATVTLNSQVPGPFLQEITVVGTLGRLTLRGADLYGQKHDRMKEDLLHFDPASLKDVEALGGGGGISSSGSNTQSGDERNAEFSTTPNTTSLHPNNSTILSPILQTMPAPYLKGVVHMLECVRDAFQQVEEKQGWCPEPLADAANFEDCFYVQTVLDSVRTASKNRQSVKVVLTDSEPEPNPFLSTAMRRSTFSLH</sequence>
<evidence type="ECO:0000259" key="4">
    <source>
        <dbReference type="Pfam" id="PF01408"/>
    </source>
</evidence>
<keyword evidence="2" id="KW-0560">Oxidoreductase</keyword>
<dbReference type="InterPro" id="IPR050463">
    <property type="entry name" value="Gfo/Idh/MocA_oxidrdct_glycsds"/>
</dbReference>
<evidence type="ECO:0000313" key="6">
    <source>
        <dbReference type="EMBL" id="RUS83168.1"/>
    </source>
</evidence>
<accession>A0A3S0ZQ66</accession>
<feature type="domain" description="Gfo/Idh/MocA-like oxidoreductase N-terminal" evidence="4">
    <location>
        <begin position="17"/>
        <end position="105"/>
    </location>
</feature>
<name>A0A3S0ZQ66_ELYCH</name>
<evidence type="ECO:0000256" key="2">
    <source>
        <dbReference type="ARBA" id="ARBA00023002"/>
    </source>
</evidence>
<feature type="compositionally biased region" description="Polar residues" evidence="3">
    <location>
        <begin position="338"/>
        <end position="353"/>
    </location>
</feature>
<dbReference type="InterPro" id="IPR000683">
    <property type="entry name" value="Gfo/Idh/MocA-like_OxRdtase_N"/>
</dbReference>